<reference evidence="1" key="1">
    <citation type="submission" date="2013-11" db="EMBL/GenBank/DDBJ databases">
        <title>Microbial diversity, functional groups and degradation webs in Northern and Southern Mediterranean and Red Sea marine crude oil polluted sites.</title>
        <authorList>
            <person name="Daffonchio D."/>
            <person name="Mapelli F."/>
            <person name="Ferrer M."/>
            <person name="Richter M."/>
            <person name="Cherif A."/>
            <person name="Malkawi H.I."/>
            <person name="Yakimov M.M."/>
            <person name="Abdel-Fattah Y.R."/>
            <person name="Blaghen M."/>
            <person name="Golyshin P.N."/>
            <person name="Kalogerakis N."/>
            <person name="Boon N."/>
            <person name="Magagnini M."/>
            <person name="Fava F."/>
        </authorList>
    </citation>
    <scope>NUCLEOTIDE SEQUENCE</scope>
</reference>
<dbReference type="EMBL" id="AYSL01001079">
    <property type="protein sequence ID" value="KTF06562.1"/>
    <property type="molecule type" value="Genomic_DNA"/>
</dbReference>
<feature type="non-terminal residue" evidence="1">
    <location>
        <position position="61"/>
    </location>
</feature>
<dbReference type="InterPro" id="IPR012341">
    <property type="entry name" value="6hp_glycosidase-like_sf"/>
</dbReference>
<dbReference type="AlphaFoldDB" id="A0A1B6NUE5"/>
<sequence>MAMSVLDDTDHRTFLARDAHRALDFFDASIRPEGGFHVLDLDGTPLPGTVQELHTTTRLVH</sequence>
<evidence type="ECO:0000313" key="1">
    <source>
        <dbReference type="EMBL" id="KTF06562.1"/>
    </source>
</evidence>
<proteinExistence type="predicted"/>
<protein>
    <submittedName>
        <fullName evidence="1">Uncharacterized protein</fullName>
    </submittedName>
</protein>
<gene>
    <name evidence="1" type="ORF">MGSAQ_001942</name>
</gene>
<dbReference type="GO" id="GO:0005975">
    <property type="term" value="P:carbohydrate metabolic process"/>
    <property type="evidence" value="ECO:0007669"/>
    <property type="project" value="InterPro"/>
</dbReference>
<dbReference type="Gene3D" id="1.50.10.10">
    <property type="match status" value="1"/>
</dbReference>
<accession>A0A1B6NUE5</accession>
<organism evidence="1">
    <name type="scientific">marine sediment metagenome</name>
    <dbReference type="NCBI Taxonomy" id="412755"/>
    <lineage>
        <taxon>unclassified sequences</taxon>
        <taxon>metagenomes</taxon>
        <taxon>ecological metagenomes</taxon>
    </lineage>
</organism>
<name>A0A1B6NUE5_9ZZZZ</name>
<comment type="caution">
    <text evidence="1">The sequence shown here is derived from an EMBL/GenBank/DDBJ whole genome shotgun (WGS) entry which is preliminary data.</text>
</comment>